<evidence type="ECO:0000313" key="2">
    <source>
        <dbReference type="Proteomes" id="UP000509301"/>
    </source>
</evidence>
<name>A0A6N0NSQ9_9CREN</name>
<dbReference type="RefSeq" id="WP_174628908.1">
    <property type="nucleotide sequence ID" value="NZ_CP049074.1"/>
</dbReference>
<reference evidence="1 2" key="1">
    <citation type="submission" date="2020-02" db="EMBL/GenBank/DDBJ databases">
        <title>Comparative genome analysis reveals the metabolism and evolution of the thermophilic archaeal genus Metallosphaera.</title>
        <authorList>
            <person name="Jiang C."/>
        </authorList>
    </citation>
    <scope>NUCLEOTIDE SEQUENCE [LARGE SCALE GENOMIC DNA]</scope>
    <source>
        <strain evidence="1 2">Ric-A</strain>
    </source>
</reference>
<dbReference type="InterPro" id="IPR017007">
    <property type="entry name" value="UCP032762"/>
</dbReference>
<dbReference type="InterPro" id="IPR012440">
    <property type="entry name" value="DUF1641"/>
</dbReference>
<protein>
    <submittedName>
        <fullName evidence="1">DUF1641 domain-containing protein</fullName>
    </submittedName>
</protein>
<keyword evidence="2" id="KW-1185">Reference proteome</keyword>
<dbReference type="KEGG" id="mten:GWK48_01375"/>
<organism evidence="1 2">
    <name type="scientific">Metallosphaera tengchongensis</name>
    <dbReference type="NCBI Taxonomy" id="1532350"/>
    <lineage>
        <taxon>Archaea</taxon>
        <taxon>Thermoproteota</taxon>
        <taxon>Thermoprotei</taxon>
        <taxon>Sulfolobales</taxon>
        <taxon>Sulfolobaceae</taxon>
        <taxon>Metallosphaera</taxon>
    </lineage>
</organism>
<accession>A0A6N0NSQ9</accession>
<proteinExistence type="predicted"/>
<dbReference type="GeneID" id="55640555"/>
<dbReference type="AlphaFoldDB" id="A0A6N0NSQ9"/>
<sequence>MSQQDPFEILLKEENLQKITRFIDILPTIEKVTNKLSEMDRKGELDFMLDMLDQVVTIADAIQKADLMNTLVSFGMDQIGKVQAIWPLMEKLTSDRVIKIIEQLDIDSTLSALEKLTPILNKMTSEKALKVLESVDLDSLLEYMSALTPVMSKLTSEKTLKVIQSLDIDALLSATETLTPTLGKLATMMSEMQKSGQLDNLMNLMKQGMELLDAVQKADLVNTLIAFGMDQIGKVQAIWPLMEKLTSEETLNLIQKMNVDSLLNAMNSMMPMMEKLTSERAIKLMQQLDIESLLGTMEGLMPLLKKMTDEKTVKAISQLDMDSMINMLMKLAELQRTGAMDRMYKLLDVMADPQLMDTMVTVMEKFAKAMKIWANDVPNVKPVGLTGLTGITRDPDSKYALGLMTSLLKATGKAFKE</sequence>
<dbReference type="PIRSF" id="PIRSF032762">
    <property type="entry name" value="UCP032762"/>
    <property type="match status" value="1"/>
</dbReference>
<gene>
    <name evidence="1" type="ORF">GWK48_01375</name>
</gene>
<evidence type="ECO:0000313" key="1">
    <source>
        <dbReference type="EMBL" id="QKQ99224.1"/>
    </source>
</evidence>
<dbReference type="Pfam" id="PF07849">
    <property type="entry name" value="DUF1641"/>
    <property type="match status" value="1"/>
</dbReference>
<dbReference type="OrthoDB" id="42118at2157"/>
<dbReference type="Proteomes" id="UP000509301">
    <property type="component" value="Chromosome"/>
</dbReference>
<dbReference type="EMBL" id="CP049074">
    <property type="protein sequence ID" value="QKQ99224.1"/>
    <property type="molecule type" value="Genomic_DNA"/>
</dbReference>